<keyword evidence="3" id="KW-1185">Reference proteome</keyword>
<evidence type="ECO:0000256" key="1">
    <source>
        <dbReference type="SAM" id="Phobius"/>
    </source>
</evidence>
<reference evidence="2" key="1">
    <citation type="submission" date="2020-11" db="EMBL/GenBank/DDBJ databases">
        <authorList>
            <person name="Kim M.K."/>
        </authorList>
    </citation>
    <scope>NUCLEOTIDE SEQUENCE</scope>
    <source>
        <strain evidence="2">BT350</strain>
    </source>
</reference>
<organism evidence="2 3">
    <name type="scientific">Microvirga alba</name>
    <dbReference type="NCBI Taxonomy" id="2791025"/>
    <lineage>
        <taxon>Bacteria</taxon>
        <taxon>Pseudomonadati</taxon>
        <taxon>Pseudomonadota</taxon>
        <taxon>Alphaproteobacteria</taxon>
        <taxon>Hyphomicrobiales</taxon>
        <taxon>Methylobacteriaceae</taxon>
        <taxon>Microvirga</taxon>
    </lineage>
</organism>
<dbReference type="AlphaFoldDB" id="A0A931BLS5"/>
<proteinExistence type="predicted"/>
<dbReference type="RefSeq" id="WP_196271419.1">
    <property type="nucleotide sequence ID" value="NZ_JADQDO010000003.1"/>
</dbReference>
<comment type="caution">
    <text evidence="2">The sequence shown here is derived from an EMBL/GenBank/DDBJ whole genome shotgun (WGS) entry which is preliminary data.</text>
</comment>
<dbReference type="Proteomes" id="UP000599312">
    <property type="component" value="Unassembled WGS sequence"/>
</dbReference>
<feature type="transmembrane region" description="Helical" evidence="1">
    <location>
        <begin position="51"/>
        <end position="76"/>
    </location>
</feature>
<dbReference type="EMBL" id="JADQDO010000003">
    <property type="protein sequence ID" value="MBF9233412.1"/>
    <property type="molecule type" value="Genomic_DNA"/>
</dbReference>
<name>A0A931BLS5_9HYPH</name>
<evidence type="ECO:0000313" key="2">
    <source>
        <dbReference type="EMBL" id="MBF9233412.1"/>
    </source>
</evidence>
<gene>
    <name evidence="2" type="ORF">I2H38_08465</name>
</gene>
<evidence type="ECO:0000313" key="3">
    <source>
        <dbReference type="Proteomes" id="UP000599312"/>
    </source>
</evidence>
<protein>
    <submittedName>
        <fullName evidence="2">Uncharacterized protein</fullName>
    </submittedName>
</protein>
<keyword evidence="1" id="KW-1133">Transmembrane helix</keyword>
<keyword evidence="1" id="KW-0472">Membrane</keyword>
<keyword evidence="1" id="KW-0812">Transmembrane</keyword>
<accession>A0A931BLS5</accession>
<sequence>MKAGLSVGVLLGAWHLGWALLVALGWAQPLINFVLWIHFIQPIYVIGPFDLTRAALLVVVTTVAGFVIGWAFAAIWNRLHRRRTAEISVISEARRATDLKSRR</sequence>